<organism evidence="9 10">
    <name type="scientific">Porphyra umbilicalis</name>
    <name type="common">Purple laver</name>
    <name type="synonym">Red alga</name>
    <dbReference type="NCBI Taxonomy" id="2786"/>
    <lineage>
        <taxon>Eukaryota</taxon>
        <taxon>Rhodophyta</taxon>
        <taxon>Bangiophyceae</taxon>
        <taxon>Bangiales</taxon>
        <taxon>Bangiaceae</taxon>
        <taxon>Porphyra</taxon>
    </lineage>
</organism>
<gene>
    <name evidence="9" type="ORF">BU14_0567s0002</name>
</gene>
<feature type="compositionally biased region" description="Low complexity" evidence="6">
    <location>
        <begin position="43"/>
        <end position="52"/>
    </location>
</feature>
<keyword evidence="4 7" id="KW-1133">Transmembrane helix</keyword>
<feature type="region of interest" description="Disordered" evidence="6">
    <location>
        <begin position="1"/>
        <end position="62"/>
    </location>
</feature>
<evidence type="ECO:0000256" key="2">
    <source>
        <dbReference type="ARBA" id="ARBA00022448"/>
    </source>
</evidence>
<feature type="region of interest" description="Disordered" evidence="6">
    <location>
        <begin position="344"/>
        <end position="368"/>
    </location>
</feature>
<feature type="transmembrane region" description="Helical" evidence="7">
    <location>
        <begin position="247"/>
        <end position="268"/>
    </location>
</feature>
<feature type="domain" description="Major facilitator superfamily (MFS) profile" evidence="8">
    <location>
        <begin position="157"/>
        <end position="614"/>
    </location>
</feature>
<feature type="transmembrane region" description="Helical" evidence="7">
    <location>
        <begin position="557"/>
        <end position="580"/>
    </location>
</feature>
<keyword evidence="10" id="KW-1185">Reference proteome</keyword>
<feature type="transmembrane region" description="Helical" evidence="7">
    <location>
        <begin position="280"/>
        <end position="304"/>
    </location>
</feature>
<dbReference type="Proteomes" id="UP000218209">
    <property type="component" value="Unassembled WGS sequence"/>
</dbReference>
<accession>A0A1X6NRL7</accession>
<dbReference type="GO" id="GO:0012505">
    <property type="term" value="C:endomembrane system"/>
    <property type="evidence" value="ECO:0007669"/>
    <property type="project" value="UniProtKB-SubCell"/>
</dbReference>
<evidence type="ECO:0000256" key="3">
    <source>
        <dbReference type="ARBA" id="ARBA00022692"/>
    </source>
</evidence>
<evidence type="ECO:0000313" key="10">
    <source>
        <dbReference type="Proteomes" id="UP000218209"/>
    </source>
</evidence>
<feature type="transmembrane region" description="Helical" evidence="7">
    <location>
        <begin position="191"/>
        <end position="215"/>
    </location>
</feature>
<dbReference type="SUPFAM" id="SSF103473">
    <property type="entry name" value="MFS general substrate transporter"/>
    <property type="match status" value="1"/>
</dbReference>
<feature type="transmembrane region" description="Helical" evidence="7">
    <location>
        <begin position="462"/>
        <end position="481"/>
    </location>
</feature>
<dbReference type="InterPro" id="IPR036259">
    <property type="entry name" value="MFS_trans_sf"/>
</dbReference>
<evidence type="ECO:0000259" key="8">
    <source>
        <dbReference type="PROSITE" id="PS50850"/>
    </source>
</evidence>
<keyword evidence="3 7" id="KW-0812">Transmembrane</keyword>
<feature type="transmembrane region" description="Helical" evidence="7">
    <location>
        <begin position="586"/>
        <end position="607"/>
    </location>
</feature>
<evidence type="ECO:0000313" key="9">
    <source>
        <dbReference type="EMBL" id="OSX71269.1"/>
    </source>
</evidence>
<dbReference type="InterPro" id="IPR051068">
    <property type="entry name" value="MFS_Domain-Containing_Protein"/>
</dbReference>
<name>A0A1X6NRL7_PORUM</name>
<sequence length="614" mass="63402">MPRDEQRLVPDVADAAGMASRLPDRERRPPGADVRGQGLYAFDAPAGDGAAPSPEGRTVRGATGRLARPGAGAYSTLLSPASSENSLLDGEARGAKEYGATGRAAGVAPAARGPTKAGGVRASFSFYGLPSVPSQLTLAAAERAARRGDGSSVDWTSIAVVYLVVLTSEAARGLLLPTQWPYLQSVGGSQAMLGVLVGSFSLGRMAATIPLGVLSDRLSMRAVLALSSGLQIVGHLAYGLVGTPWTLVAARVVVGFGSATMSVCRSHIARAIPKQKQTYHFAYLSGLQFVGFAVLPGVGGLLSYLPSNKVFNTYTYPAYVLMLVNAIAIGFLYFCYLDPPAQVRPRGPRRDASTSSFPRDTRAPVGVPPLAPPTSDAIAAVDLPAAAPGSSGVASRTAIPADLIDSSSSEGADGSEDEGPSADSLALIVCLLINVTFRGMVAELETVVTPFLMDNYGASMERASFFVSVLGLFGLLVYFGFKAIAKRYSDRALVLVGLAFLVAGAAPLSLSPVTDALPVGAYVAVIGLMWSLAYPIGQTAVLSLFSKVLAGLPAGGFLGIFSATGSLARVFFAVLAAATWEAAGRNAVFAGIVLYAIATAGLALLVWRRLVPPV</sequence>
<feature type="transmembrane region" description="Helical" evidence="7">
    <location>
        <begin position="316"/>
        <end position="336"/>
    </location>
</feature>
<comment type="subcellular location">
    <subcellularLocation>
        <location evidence="1">Endomembrane system</location>
        <topology evidence="1">Multi-pass membrane protein</topology>
    </subcellularLocation>
</comment>
<feature type="transmembrane region" description="Helical" evidence="7">
    <location>
        <begin position="222"/>
        <end position="241"/>
    </location>
</feature>
<dbReference type="InterPro" id="IPR011701">
    <property type="entry name" value="MFS"/>
</dbReference>
<feature type="transmembrane region" description="Helical" evidence="7">
    <location>
        <begin position="519"/>
        <end position="545"/>
    </location>
</feature>
<evidence type="ECO:0000256" key="5">
    <source>
        <dbReference type="ARBA" id="ARBA00023136"/>
    </source>
</evidence>
<evidence type="ECO:0000256" key="4">
    <source>
        <dbReference type="ARBA" id="ARBA00022989"/>
    </source>
</evidence>
<dbReference type="EMBL" id="KV919151">
    <property type="protein sequence ID" value="OSX71269.1"/>
    <property type="molecule type" value="Genomic_DNA"/>
</dbReference>
<dbReference type="Gene3D" id="1.20.1250.20">
    <property type="entry name" value="MFS general substrate transporter like domains"/>
    <property type="match status" value="1"/>
</dbReference>
<dbReference type="PANTHER" id="PTHR23510:SF3">
    <property type="entry name" value="MAJOR FACILITATOR SUPERFAMILY DOMAIN-CONTAINING PROTEIN 8"/>
    <property type="match status" value="1"/>
</dbReference>
<keyword evidence="2" id="KW-0813">Transport</keyword>
<dbReference type="GO" id="GO:0022857">
    <property type="term" value="F:transmembrane transporter activity"/>
    <property type="evidence" value="ECO:0007669"/>
    <property type="project" value="InterPro"/>
</dbReference>
<dbReference type="PANTHER" id="PTHR23510">
    <property type="entry name" value="INNER MEMBRANE TRANSPORT PROTEIN YAJR"/>
    <property type="match status" value="1"/>
</dbReference>
<evidence type="ECO:0000256" key="1">
    <source>
        <dbReference type="ARBA" id="ARBA00004127"/>
    </source>
</evidence>
<keyword evidence="5 7" id="KW-0472">Membrane</keyword>
<dbReference type="OrthoDB" id="370281at2759"/>
<proteinExistence type="predicted"/>
<evidence type="ECO:0000256" key="7">
    <source>
        <dbReference type="SAM" id="Phobius"/>
    </source>
</evidence>
<reference evidence="9 10" key="1">
    <citation type="submission" date="2017-03" db="EMBL/GenBank/DDBJ databases">
        <title>WGS assembly of Porphyra umbilicalis.</title>
        <authorList>
            <person name="Brawley S.H."/>
            <person name="Blouin N.A."/>
            <person name="Ficko-Blean E."/>
            <person name="Wheeler G.L."/>
            <person name="Lohr M."/>
            <person name="Goodson H.V."/>
            <person name="Jenkins J.W."/>
            <person name="Blaby-Haas C.E."/>
            <person name="Helliwell K.E."/>
            <person name="Chan C."/>
            <person name="Marriage T."/>
            <person name="Bhattacharya D."/>
            <person name="Klein A.S."/>
            <person name="Badis Y."/>
            <person name="Brodie J."/>
            <person name="Cao Y."/>
            <person name="Collen J."/>
            <person name="Dittami S.M."/>
            <person name="Gachon C.M."/>
            <person name="Green B.R."/>
            <person name="Karpowicz S."/>
            <person name="Kim J.W."/>
            <person name="Kudahl U."/>
            <person name="Lin S."/>
            <person name="Michel G."/>
            <person name="Mittag M."/>
            <person name="Olson B.J."/>
            <person name="Pangilinan J."/>
            <person name="Peng Y."/>
            <person name="Qiu H."/>
            <person name="Shu S."/>
            <person name="Singer J.T."/>
            <person name="Smith A.G."/>
            <person name="Sprecher B.N."/>
            <person name="Wagner V."/>
            <person name="Wang W."/>
            <person name="Wang Z.-Y."/>
            <person name="Yan J."/>
            <person name="Yarish C."/>
            <person name="Zoeuner-Riek S."/>
            <person name="Zhuang Y."/>
            <person name="Zou Y."/>
            <person name="Lindquist E.A."/>
            <person name="Grimwood J."/>
            <person name="Barry K."/>
            <person name="Rokhsar D.S."/>
            <person name="Schmutz J."/>
            <person name="Stiller J.W."/>
            <person name="Grossman A.R."/>
            <person name="Prochnik S.E."/>
        </authorList>
    </citation>
    <scope>NUCLEOTIDE SEQUENCE [LARGE SCALE GENOMIC DNA]</scope>
    <source>
        <strain evidence="9">4086291</strain>
    </source>
</reference>
<dbReference type="Pfam" id="PF07690">
    <property type="entry name" value="MFS_1"/>
    <property type="match status" value="1"/>
</dbReference>
<protein>
    <recommendedName>
        <fullName evidence="8">Major facilitator superfamily (MFS) profile domain-containing protein</fullName>
    </recommendedName>
</protein>
<dbReference type="AlphaFoldDB" id="A0A1X6NRL7"/>
<dbReference type="PROSITE" id="PS50850">
    <property type="entry name" value="MFS"/>
    <property type="match status" value="1"/>
</dbReference>
<feature type="transmembrane region" description="Helical" evidence="7">
    <location>
        <begin position="493"/>
        <end position="513"/>
    </location>
</feature>
<evidence type="ECO:0000256" key="6">
    <source>
        <dbReference type="SAM" id="MobiDB-lite"/>
    </source>
</evidence>
<dbReference type="InterPro" id="IPR020846">
    <property type="entry name" value="MFS_dom"/>
</dbReference>